<evidence type="ECO:0000256" key="5">
    <source>
        <dbReference type="SAM" id="Phobius"/>
    </source>
</evidence>
<feature type="transmembrane region" description="Helical" evidence="5">
    <location>
        <begin position="101"/>
        <end position="126"/>
    </location>
</feature>
<dbReference type="GO" id="GO:0009403">
    <property type="term" value="P:toxin biosynthetic process"/>
    <property type="evidence" value="ECO:0007669"/>
    <property type="project" value="InterPro"/>
</dbReference>
<dbReference type="InterPro" id="IPR052719">
    <property type="entry name" value="CvpA-like"/>
</dbReference>
<dbReference type="PANTHER" id="PTHR36926">
    <property type="entry name" value="COLICIN V PRODUCTION PROTEIN"/>
    <property type="match status" value="1"/>
</dbReference>
<evidence type="ECO:0000256" key="2">
    <source>
        <dbReference type="ARBA" id="ARBA00022692"/>
    </source>
</evidence>
<dbReference type="AlphaFoldDB" id="W0DN13"/>
<name>W0DN13_9GAMM</name>
<proteinExistence type="predicted"/>
<evidence type="ECO:0000313" key="6">
    <source>
        <dbReference type="EMBL" id="AHE98642.1"/>
    </source>
</evidence>
<keyword evidence="4 5" id="KW-0472">Membrane</keyword>
<keyword evidence="3 5" id="KW-1133">Transmembrane helix</keyword>
<evidence type="ECO:0000256" key="3">
    <source>
        <dbReference type="ARBA" id="ARBA00022989"/>
    </source>
</evidence>
<dbReference type="STRING" id="713585.THITH_10735"/>
<dbReference type="RefSeq" id="WP_006748164.1">
    <property type="nucleotide sequence ID" value="NZ_CP007029.1"/>
</dbReference>
<dbReference type="Pfam" id="PF02674">
    <property type="entry name" value="Colicin_V"/>
    <property type="match status" value="1"/>
</dbReference>
<feature type="transmembrane region" description="Helical" evidence="5">
    <location>
        <begin position="6"/>
        <end position="24"/>
    </location>
</feature>
<accession>W0DN13</accession>
<feature type="transmembrane region" description="Helical" evidence="5">
    <location>
        <begin position="31"/>
        <end position="52"/>
    </location>
</feature>
<dbReference type="EMBL" id="CP007029">
    <property type="protein sequence ID" value="AHE98642.1"/>
    <property type="molecule type" value="Genomic_DNA"/>
</dbReference>
<gene>
    <name evidence="6" type="ORF">THITH_10735</name>
</gene>
<evidence type="ECO:0000313" key="7">
    <source>
        <dbReference type="Proteomes" id="UP000005289"/>
    </source>
</evidence>
<dbReference type="PANTHER" id="PTHR36926:SF1">
    <property type="entry name" value="COLICIN V PRODUCTION PROTEIN"/>
    <property type="match status" value="1"/>
</dbReference>
<reference evidence="6 7" key="1">
    <citation type="submission" date="2013-12" db="EMBL/GenBank/DDBJ databases">
        <authorList>
            <consortium name="DOE Joint Genome Institute"/>
            <person name="Muyzer G."/>
            <person name="Huntemann M."/>
            <person name="Han J."/>
            <person name="Chen A."/>
            <person name="Kyrpides N."/>
            <person name="Mavromatis K."/>
            <person name="Markowitz V."/>
            <person name="Palaniappan K."/>
            <person name="Ivanova N."/>
            <person name="Schaumberg A."/>
            <person name="Pati A."/>
            <person name="Liolios K."/>
            <person name="Nordberg H.P."/>
            <person name="Cantor M.N."/>
            <person name="Hua S.X."/>
            <person name="Woyke T."/>
        </authorList>
    </citation>
    <scope>NUCLEOTIDE SEQUENCE [LARGE SCALE GENOMIC DNA]</scope>
    <source>
        <strain evidence="6 7">ARh 1</strain>
    </source>
</reference>
<dbReference type="HOGENOM" id="CLU_092720_2_3_6"/>
<comment type="subcellular location">
    <subcellularLocation>
        <location evidence="1">Membrane</location>
        <topology evidence="1">Multi-pass membrane protein</topology>
    </subcellularLocation>
</comment>
<organism evidence="6 7">
    <name type="scientific">Thioalkalivibrio paradoxus ARh 1</name>
    <dbReference type="NCBI Taxonomy" id="713585"/>
    <lineage>
        <taxon>Bacteria</taxon>
        <taxon>Pseudomonadati</taxon>
        <taxon>Pseudomonadota</taxon>
        <taxon>Gammaproteobacteria</taxon>
        <taxon>Chromatiales</taxon>
        <taxon>Ectothiorhodospiraceae</taxon>
        <taxon>Thioalkalivibrio</taxon>
    </lineage>
</organism>
<sequence>MNWIDLVFLALIVLSGVISLYRGFVREIFSLATWIVAIWVGIRFAGDLAALLPEAIQDTTLRLGIAFAALFILVLIVGGIAGVLAMRLVRGSGLSGTDRSLGVVFGLLRGVLIVALLVFLASLTLVPEEPWWQESRLVPEFEHLVAWLVDLLPEGIQERLRELDTEVEA</sequence>
<feature type="transmembrane region" description="Helical" evidence="5">
    <location>
        <begin position="64"/>
        <end position="89"/>
    </location>
</feature>
<dbReference type="GO" id="GO:0016020">
    <property type="term" value="C:membrane"/>
    <property type="evidence" value="ECO:0007669"/>
    <property type="project" value="UniProtKB-SubCell"/>
</dbReference>
<evidence type="ECO:0000256" key="1">
    <source>
        <dbReference type="ARBA" id="ARBA00004141"/>
    </source>
</evidence>
<evidence type="ECO:0000256" key="4">
    <source>
        <dbReference type="ARBA" id="ARBA00023136"/>
    </source>
</evidence>
<dbReference type="KEGG" id="tti:THITH_10735"/>
<dbReference type="Proteomes" id="UP000005289">
    <property type="component" value="Chromosome"/>
</dbReference>
<keyword evidence="2 5" id="KW-0812">Transmembrane</keyword>
<keyword evidence="7" id="KW-1185">Reference proteome</keyword>
<dbReference type="InterPro" id="IPR003825">
    <property type="entry name" value="Colicin-V_CvpA"/>
</dbReference>
<dbReference type="OrthoDB" id="9810601at2"/>
<protein>
    <submittedName>
        <fullName evidence="6">Colicin V production CvpA</fullName>
    </submittedName>
</protein>